<evidence type="ECO:0000256" key="2">
    <source>
        <dbReference type="ARBA" id="ARBA00022475"/>
    </source>
</evidence>
<keyword evidence="3 6" id="KW-0812">Transmembrane</keyword>
<feature type="transmembrane region" description="Helical" evidence="6">
    <location>
        <begin position="114"/>
        <end position="138"/>
    </location>
</feature>
<keyword evidence="5 6" id="KW-0472">Membrane</keyword>
<dbReference type="EMBL" id="JAFLNF010000004">
    <property type="protein sequence ID" value="MBO0345694.1"/>
    <property type="molecule type" value="Genomic_DNA"/>
</dbReference>
<proteinExistence type="predicted"/>
<dbReference type="PANTHER" id="PTHR35007">
    <property type="entry name" value="INTEGRAL MEMBRANE PROTEIN-RELATED"/>
    <property type="match status" value="1"/>
</dbReference>
<dbReference type="Pfam" id="PF00482">
    <property type="entry name" value="T2SSF"/>
    <property type="match status" value="1"/>
</dbReference>
<accession>A0A939ERD8</accession>
<keyword evidence="4 6" id="KW-1133">Transmembrane helix</keyword>
<dbReference type="InterPro" id="IPR018076">
    <property type="entry name" value="T2SS_GspF_dom"/>
</dbReference>
<feature type="transmembrane region" description="Helical" evidence="6">
    <location>
        <begin position="150"/>
        <end position="168"/>
    </location>
</feature>
<evidence type="ECO:0000256" key="3">
    <source>
        <dbReference type="ARBA" id="ARBA00022692"/>
    </source>
</evidence>
<dbReference type="GO" id="GO:0005886">
    <property type="term" value="C:plasma membrane"/>
    <property type="evidence" value="ECO:0007669"/>
    <property type="project" value="UniProtKB-SubCell"/>
</dbReference>
<dbReference type="AlphaFoldDB" id="A0A939ERD8"/>
<feature type="transmembrane region" description="Helical" evidence="6">
    <location>
        <begin position="298"/>
        <end position="320"/>
    </location>
</feature>
<evidence type="ECO:0000256" key="4">
    <source>
        <dbReference type="ARBA" id="ARBA00022989"/>
    </source>
</evidence>
<organism evidence="8 9">
    <name type="scientific">Roseibium limicola</name>
    <dbReference type="NCBI Taxonomy" id="2816037"/>
    <lineage>
        <taxon>Bacteria</taxon>
        <taxon>Pseudomonadati</taxon>
        <taxon>Pseudomonadota</taxon>
        <taxon>Alphaproteobacteria</taxon>
        <taxon>Hyphomicrobiales</taxon>
        <taxon>Stappiaceae</taxon>
        <taxon>Roseibium</taxon>
    </lineage>
</organism>
<dbReference type="Proteomes" id="UP000664779">
    <property type="component" value="Unassembled WGS sequence"/>
</dbReference>
<name>A0A939ERD8_9HYPH</name>
<sequence>MFDPADIMNSQVLIPVLTMVAVAGTVFTLVLPLLSRDGLKGRMKTVALERDKLRARERARLATEGPQDPRTALRAKPKENVRKIVDDLNLKEMLSDEGTQEKLRMAGYRGTGPLYTFLFARVAVPLLLLLIGGFYAFTFMPQSVPMMTKLMAVLFLSGVGFFLPNIYIKNKITKRQLLIRRSWPDALDLMLICVESGMSIEAAFGRVAEEIGIQSIPLAEELTLTNAELSYLSERRTAYENLGRRTGVDGVRNVMMALIQAERYGTPIGQALRVMADDNRDQRMQEAEKKAASLPPKLTVPMIVFFLPVLFFVIMGPAVMQVMDAFNK</sequence>
<dbReference type="PANTHER" id="PTHR35007:SF2">
    <property type="entry name" value="PILUS ASSEMBLE PROTEIN"/>
    <property type="match status" value="1"/>
</dbReference>
<evidence type="ECO:0000256" key="6">
    <source>
        <dbReference type="SAM" id="Phobius"/>
    </source>
</evidence>
<gene>
    <name evidence="8" type="ORF">J0X15_10730</name>
</gene>
<protein>
    <submittedName>
        <fullName evidence="8">Type II secretion system F family protein</fullName>
    </submittedName>
</protein>
<evidence type="ECO:0000313" key="9">
    <source>
        <dbReference type="Proteomes" id="UP000664779"/>
    </source>
</evidence>
<feature type="transmembrane region" description="Helical" evidence="6">
    <location>
        <begin position="12"/>
        <end position="34"/>
    </location>
</feature>
<evidence type="ECO:0000256" key="1">
    <source>
        <dbReference type="ARBA" id="ARBA00004651"/>
    </source>
</evidence>
<feature type="domain" description="Type II secretion system protein GspF" evidence="7">
    <location>
        <begin position="187"/>
        <end position="315"/>
    </location>
</feature>
<evidence type="ECO:0000313" key="8">
    <source>
        <dbReference type="EMBL" id="MBO0345694.1"/>
    </source>
</evidence>
<evidence type="ECO:0000256" key="5">
    <source>
        <dbReference type="ARBA" id="ARBA00023136"/>
    </source>
</evidence>
<comment type="caution">
    <text evidence="8">The sequence shown here is derived from an EMBL/GenBank/DDBJ whole genome shotgun (WGS) entry which is preliminary data.</text>
</comment>
<keyword evidence="2" id="KW-1003">Cell membrane</keyword>
<comment type="subcellular location">
    <subcellularLocation>
        <location evidence="1">Cell membrane</location>
        <topology evidence="1">Multi-pass membrane protein</topology>
    </subcellularLocation>
</comment>
<dbReference type="RefSeq" id="WP_206940529.1">
    <property type="nucleotide sequence ID" value="NZ_JAFLNF010000004.1"/>
</dbReference>
<evidence type="ECO:0000259" key="7">
    <source>
        <dbReference type="Pfam" id="PF00482"/>
    </source>
</evidence>
<reference evidence="8" key="1">
    <citation type="submission" date="2021-03" db="EMBL/GenBank/DDBJ databases">
        <title>Roseibium sp. CAU 1637 isolated from Incheon.</title>
        <authorList>
            <person name="Kim W."/>
        </authorList>
    </citation>
    <scope>NUCLEOTIDE SEQUENCE</scope>
    <source>
        <strain evidence="8">CAU 1637</strain>
    </source>
</reference>
<keyword evidence="9" id="KW-1185">Reference proteome</keyword>